<reference evidence="1" key="1">
    <citation type="submission" date="2014-11" db="EMBL/GenBank/DDBJ databases">
        <authorList>
            <person name="Amaro Gonzalez C."/>
        </authorList>
    </citation>
    <scope>NUCLEOTIDE SEQUENCE</scope>
</reference>
<organism evidence="1">
    <name type="scientific">Anguilla anguilla</name>
    <name type="common">European freshwater eel</name>
    <name type="synonym">Muraena anguilla</name>
    <dbReference type="NCBI Taxonomy" id="7936"/>
    <lineage>
        <taxon>Eukaryota</taxon>
        <taxon>Metazoa</taxon>
        <taxon>Chordata</taxon>
        <taxon>Craniata</taxon>
        <taxon>Vertebrata</taxon>
        <taxon>Euteleostomi</taxon>
        <taxon>Actinopterygii</taxon>
        <taxon>Neopterygii</taxon>
        <taxon>Teleostei</taxon>
        <taxon>Anguilliformes</taxon>
        <taxon>Anguillidae</taxon>
        <taxon>Anguilla</taxon>
    </lineage>
</organism>
<dbReference type="EMBL" id="GBXM01105745">
    <property type="protein sequence ID" value="JAH02832.1"/>
    <property type="molecule type" value="Transcribed_RNA"/>
</dbReference>
<dbReference type="EMBL" id="GBXM01093017">
    <property type="protein sequence ID" value="JAH15560.1"/>
    <property type="molecule type" value="Transcribed_RNA"/>
</dbReference>
<reference evidence="1" key="2">
    <citation type="journal article" date="2015" name="Fish Shellfish Immunol.">
        <title>Early steps in the European eel (Anguilla anguilla)-Vibrio vulnificus interaction in the gills: Role of the RtxA13 toxin.</title>
        <authorList>
            <person name="Callol A."/>
            <person name="Pajuelo D."/>
            <person name="Ebbesson L."/>
            <person name="Teles M."/>
            <person name="MacKenzie S."/>
            <person name="Amaro C."/>
        </authorList>
    </citation>
    <scope>NUCLEOTIDE SEQUENCE</scope>
</reference>
<proteinExistence type="predicted"/>
<accession>A0A0E9QXK5</accession>
<evidence type="ECO:0000313" key="1">
    <source>
        <dbReference type="EMBL" id="JAH20808.1"/>
    </source>
</evidence>
<sequence>MANLTAPDRGSVKQTGGIWLQSSFPSALMEIVTRKLFEIV</sequence>
<protein>
    <submittedName>
        <fullName evidence="1">Uncharacterized protein</fullName>
    </submittedName>
</protein>
<name>A0A0E9QXK5_ANGAN</name>
<dbReference type="EMBL" id="GBXM01087769">
    <property type="protein sequence ID" value="JAH20808.1"/>
    <property type="molecule type" value="Transcribed_RNA"/>
</dbReference>
<dbReference type="AlphaFoldDB" id="A0A0E9QXK5"/>